<accession>A0A554WJR7</accession>
<keyword evidence="2" id="KW-1185">Reference proteome</keyword>
<sequence>MRRAFLIVGFNNWGKTTLVYDLFGKQRFLVGYGYRLQRDVGRRFTVESHSNDDTGQQRYIDLIDKRVRKAPADAQDLISVLCPSREPTNDACRILGSPAFQPFDEIHLLLLRYKWDLHAELRIGDIQAYFSACGNRRLRLHVVDEGVSGSDQERGQRRRTQAHDIIRSVLSE</sequence>
<name>A0A554WJR7_9BURK</name>
<dbReference type="OrthoDB" id="9153961at2"/>
<dbReference type="AlphaFoldDB" id="A0A554WJR7"/>
<reference evidence="1 2" key="1">
    <citation type="submission" date="2019-07" db="EMBL/GenBank/DDBJ databases">
        <title>Tepidimonas aquatica CLN-1 draft genome.</title>
        <authorList>
            <person name="Da Costa M.S."/>
            <person name="Froufe H.J.C."/>
            <person name="Egas C."/>
            <person name="Albuquerque L."/>
        </authorList>
    </citation>
    <scope>NUCLEOTIDE SEQUENCE [LARGE SCALE GENOMIC DNA]</scope>
    <source>
        <strain evidence="1 2">CLN-1</strain>
    </source>
</reference>
<organism evidence="1 2">
    <name type="scientific">Tepidimonas aquatica</name>
    <dbReference type="NCBI Taxonomy" id="247482"/>
    <lineage>
        <taxon>Bacteria</taxon>
        <taxon>Pseudomonadati</taxon>
        <taxon>Pseudomonadota</taxon>
        <taxon>Betaproteobacteria</taxon>
        <taxon>Burkholderiales</taxon>
        <taxon>Tepidimonas</taxon>
    </lineage>
</organism>
<comment type="caution">
    <text evidence="1">The sequence shown here is derived from an EMBL/GenBank/DDBJ whole genome shotgun (WGS) entry which is preliminary data.</text>
</comment>
<dbReference type="InterPro" id="IPR027417">
    <property type="entry name" value="P-loop_NTPase"/>
</dbReference>
<dbReference type="RefSeq" id="WP_144326296.1">
    <property type="nucleotide sequence ID" value="NZ_VJNA01000020.1"/>
</dbReference>
<evidence type="ECO:0000313" key="2">
    <source>
        <dbReference type="Proteomes" id="UP000318554"/>
    </source>
</evidence>
<gene>
    <name evidence="1" type="ORF">Taqua_01720</name>
</gene>
<dbReference type="SUPFAM" id="SSF52540">
    <property type="entry name" value="P-loop containing nucleoside triphosphate hydrolases"/>
    <property type="match status" value="1"/>
</dbReference>
<dbReference type="Proteomes" id="UP000318554">
    <property type="component" value="Unassembled WGS sequence"/>
</dbReference>
<proteinExistence type="predicted"/>
<evidence type="ECO:0000313" key="1">
    <source>
        <dbReference type="EMBL" id="TSE23833.1"/>
    </source>
</evidence>
<protein>
    <submittedName>
        <fullName evidence="1">Uncharacterized protein</fullName>
    </submittedName>
</protein>
<dbReference type="EMBL" id="VJNA01000020">
    <property type="protein sequence ID" value="TSE23833.1"/>
    <property type="molecule type" value="Genomic_DNA"/>
</dbReference>